<proteinExistence type="predicted"/>
<protein>
    <recommendedName>
        <fullName evidence="3">DUF4422 domain-containing protein</fullName>
    </recommendedName>
</protein>
<evidence type="ECO:0000313" key="2">
    <source>
        <dbReference type="Proteomes" id="UP001204439"/>
    </source>
</evidence>
<evidence type="ECO:0000313" key="1">
    <source>
        <dbReference type="EMBL" id="MDW8551051.1"/>
    </source>
</evidence>
<accession>A0ABU4JMX9</accession>
<gene>
    <name evidence="1" type="ORF">NG800_019215</name>
</gene>
<sequence>MEKENNFTTYSLLCQTPTEDDKIYYWENMEQLFPILNNLFVDFATSKILSFQHFEKLTWNKNENRYRRSSSIAPTGGCINWSYENLKKTFNLYLVDKTFHYHMWDIHKGVSKKILSDLPLNPRGYIFHYSTTFFGDRLKLQQDKNLDWYNRITDFRFQIQYNFNQLSALGINQIVDITFRENFLTEKVRDKIVINIFSFIFGKYLMKRKSIKNYGFTQTFEKAYLTERETLNEWKQIFGVPIKFDK</sequence>
<evidence type="ECO:0008006" key="3">
    <source>
        <dbReference type="Google" id="ProtNLM"/>
    </source>
</evidence>
<dbReference type="EMBL" id="JAMXLT020000064">
    <property type="protein sequence ID" value="MDW8551051.1"/>
    <property type="molecule type" value="Genomic_DNA"/>
</dbReference>
<keyword evidence="2" id="KW-1185">Reference proteome</keyword>
<comment type="caution">
    <text evidence="1">The sequence shown here is derived from an EMBL/GenBank/DDBJ whole genome shotgun (WGS) entry which is preliminary data.</text>
</comment>
<organism evidence="1 2">
    <name type="scientific">Epilithonimonas ginsengisoli</name>
    <dbReference type="NCBI Taxonomy" id="1245592"/>
    <lineage>
        <taxon>Bacteria</taxon>
        <taxon>Pseudomonadati</taxon>
        <taxon>Bacteroidota</taxon>
        <taxon>Flavobacteriia</taxon>
        <taxon>Flavobacteriales</taxon>
        <taxon>Weeksellaceae</taxon>
        <taxon>Chryseobacterium group</taxon>
        <taxon>Epilithonimonas</taxon>
    </lineage>
</organism>
<reference evidence="1 2" key="1">
    <citation type="submission" date="2023-11" db="EMBL/GenBank/DDBJ databases">
        <title>First isolation, identification, and characterization of non-pathogenic Epilithonimonas ginsengisoli isolated from diseased farmed rainbow trout (Oncorhynchus mykiss) in Chile.</title>
        <authorList>
            <person name="Miranda C.D."/>
            <person name="Irgang R."/>
            <person name="Concha C."/>
            <person name="Rojas R."/>
            <person name="Avendano R."/>
        </authorList>
    </citation>
    <scope>NUCLEOTIDE SEQUENCE [LARGE SCALE GENOMIC DNA]</scope>
    <source>
        <strain evidence="1 2">FP99</strain>
    </source>
</reference>
<name>A0ABU4JMX9_9FLAO</name>
<dbReference type="RefSeq" id="WP_063971558.1">
    <property type="nucleotide sequence ID" value="NZ_JAMXLT020000064.1"/>
</dbReference>
<dbReference type="Proteomes" id="UP001204439">
    <property type="component" value="Unassembled WGS sequence"/>
</dbReference>